<dbReference type="Proteomes" id="UP000313359">
    <property type="component" value="Unassembled WGS sequence"/>
</dbReference>
<dbReference type="AlphaFoldDB" id="A0A5C2S454"/>
<evidence type="ECO:0000313" key="5">
    <source>
        <dbReference type="EMBL" id="RPD58405.1"/>
    </source>
</evidence>
<dbReference type="InterPro" id="IPR051654">
    <property type="entry name" value="Meroterpenoid_MTases"/>
</dbReference>
<keyword evidence="2" id="KW-0808">Transferase</keyword>
<evidence type="ECO:0000256" key="4">
    <source>
        <dbReference type="ARBA" id="ARBA00038314"/>
    </source>
</evidence>
<keyword evidence="6" id="KW-1185">Reference proteome</keyword>
<dbReference type="SUPFAM" id="SSF53335">
    <property type="entry name" value="S-adenosyl-L-methionine-dependent methyltransferases"/>
    <property type="match status" value="1"/>
</dbReference>
<dbReference type="PANTHER" id="PTHR35897:SF1">
    <property type="entry name" value="METHYLTRANSFERASE AUSD"/>
    <property type="match status" value="1"/>
</dbReference>
<gene>
    <name evidence="5" type="ORF">L227DRAFT_550673</name>
</gene>
<name>A0A5C2S454_9APHY</name>
<comment type="similarity">
    <text evidence="4">Belongs to the class I-like SAM-binding methyltransferase superfamily.</text>
</comment>
<dbReference type="GO" id="GO:0016740">
    <property type="term" value="F:transferase activity"/>
    <property type="evidence" value="ECO:0007669"/>
    <property type="project" value="UniProtKB-KW"/>
</dbReference>
<comment type="pathway">
    <text evidence="1">Secondary metabolite biosynthesis.</text>
</comment>
<accession>A0A5C2S454</accession>
<dbReference type="PANTHER" id="PTHR35897">
    <property type="entry name" value="METHYLTRANSFERASE AUSD"/>
    <property type="match status" value="1"/>
</dbReference>
<evidence type="ECO:0000256" key="1">
    <source>
        <dbReference type="ARBA" id="ARBA00005179"/>
    </source>
</evidence>
<dbReference type="Gene3D" id="3.40.50.150">
    <property type="entry name" value="Vaccinia Virus protein VP39"/>
    <property type="match status" value="1"/>
</dbReference>
<sequence>MAEPTSKQADTPKTSVGLLPLDETLYSIDDQALEFMKAQTGIQDAEELKRHILAVQAEAYAIHPYPCIRRFSFILLKLGRLPAYQRLLTIGKERKGAIFLDIGCCLGSEIRKAVADGFPIEGAIGSDLHPVEFWDLGHKLFKSTPETFPVPFVPGDAFDPAHLEAVPPFYAPPDTQAPQLSTLKSLNPLRGHVSVIHASSFFHLFDEEKQFKLAQSLAGLLSPEPGSMILGSHGGRPEKGFRTESIRTNSHGMTMFCHSPESWIELWDGQIFKKGTVKAEAFLHEIKRKDLEPKDPTPETRFWLLVWSVTRL</sequence>
<reference evidence="5" key="1">
    <citation type="journal article" date="2018" name="Genome Biol. Evol.">
        <title>Genomics and development of Lentinus tigrinus, a white-rot wood-decaying mushroom with dimorphic fruiting bodies.</title>
        <authorList>
            <person name="Wu B."/>
            <person name="Xu Z."/>
            <person name="Knudson A."/>
            <person name="Carlson A."/>
            <person name="Chen N."/>
            <person name="Kovaka S."/>
            <person name="LaButti K."/>
            <person name="Lipzen A."/>
            <person name="Pennachio C."/>
            <person name="Riley R."/>
            <person name="Schakwitz W."/>
            <person name="Umezawa K."/>
            <person name="Ohm R.A."/>
            <person name="Grigoriev I.V."/>
            <person name="Nagy L.G."/>
            <person name="Gibbons J."/>
            <person name="Hibbett D."/>
        </authorList>
    </citation>
    <scope>NUCLEOTIDE SEQUENCE [LARGE SCALE GENOMIC DNA]</scope>
    <source>
        <strain evidence="5">ALCF2SS1-6</strain>
    </source>
</reference>
<keyword evidence="3" id="KW-0949">S-adenosyl-L-methionine</keyword>
<dbReference type="InterPro" id="IPR029063">
    <property type="entry name" value="SAM-dependent_MTases_sf"/>
</dbReference>
<dbReference type="STRING" id="1328759.A0A5C2S454"/>
<evidence type="ECO:0000313" key="6">
    <source>
        <dbReference type="Proteomes" id="UP000313359"/>
    </source>
</evidence>
<protein>
    <recommendedName>
        <fullName evidence="7">Methyltransferase domain-containing protein</fullName>
    </recommendedName>
</protein>
<evidence type="ECO:0008006" key="7">
    <source>
        <dbReference type="Google" id="ProtNLM"/>
    </source>
</evidence>
<organism evidence="5 6">
    <name type="scientific">Lentinus tigrinus ALCF2SS1-6</name>
    <dbReference type="NCBI Taxonomy" id="1328759"/>
    <lineage>
        <taxon>Eukaryota</taxon>
        <taxon>Fungi</taxon>
        <taxon>Dikarya</taxon>
        <taxon>Basidiomycota</taxon>
        <taxon>Agaricomycotina</taxon>
        <taxon>Agaricomycetes</taxon>
        <taxon>Polyporales</taxon>
        <taxon>Polyporaceae</taxon>
        <taxon>Lentinus</taxon>
    </lineage>
</organism>
<evidence type="ECO:0000256" key="3">
    <source>
        <dbReference type="ARBA" id="ARBA00022691"/>
    </source>
</evidence>
<dbReference type="OrthoDB" id="2094832at2759"/>
<evidence type="ECO:0000256" key="2">
    <source>
        <dbReference type="ARBA" id="ARBA00022679"/>
    </source>
</evidence>
<proteinExistence type="inferred from homology"/>
<dbReference type="EMBL" id="ML122275">
    <property type="protein sequence ID" value="RPD58405.1"/>
    <property type="molecule type" value="Genomic_DNA"/>
</dbReference>